<dbReference type="EMBL" id="RJTM01000042">
    <property type="protein sequence ID" value="RNL89461.1"/>
    <property type="molecule type" value="Genomic_DNA"/>
</dbReference>
<comment type="caution">
    <text evidence="1">The sequence shown here is derived from an EMBL/GenBank/DDBJ whole genome shotgun (WGS) entry which is preliminary data.</text>
</comment>
<sequence length="198" mass="22645">MMQKIILLFLYSTLQYTYGQSTTASYPSGIYDTFQDFLKKVPASEEHITVQEDRNIISNNFKITDSHGKKVKNAFAVSDGKDLYIRTNAMKDYFTNSQFDKPNAANKDYSKVHLKKDNYLYLECFFQSKGASTWGVGKIYLLGIMCDLSNSSFSIFKTTEDLNAFLKSVNLQQLSTENSNHNQLDINTTRKAIIPLFE</sequence>
<organism evidence="1 2">
    <name type="scientific">Sinomicrobium pectinilyticum</name>
    <dbReference type="NCBI Taxonomy" id="1084421"/>
    <lineage>
        <taxon>Bacteria</taxon>
        <taxon>Pseudomonadati</taxon>
        <taxon>Bacteroidota</taxon>
        <taxon>Flavobacteriia</taxon>
        <taxon>Flavobacteriales</taxon>
        <taxon>Flavobacteriaceae</taxon>
        <taxon>Sinomicrobium</taxon>
    </lineage>
</organism>
<reference evidence="1 2" key="1">
    <citation type="submission" date="2018-10" db="EMBL/GenBank/DDBJ databases">
        <title>Sinomicrobium pectinilyticum sp. nov., a pectinase-producing bacterium isolated from alkaline and saline soil, and emended description of the genus Sinomicrobium.</title>
        <authorList>
            <person name="Cheng B."/>
            <person name="Li C."/>
            <person name="Lai Q."/>
            <person name="Du M."/>
            <person name="Shao Z."/>
            <person name="Xu P."/>
            <person name="Yang C."/>
        </authorList>
    </citation>
    <scope>NUCLEOTIDE SEQUENCE [LARGE SCALE GENOMIC DNA]</scope>
    <source>
        <strain evidence="1 2">5DNS001</strain>
    </source>
</reference>
<evidence type="ECO:0000313" key="2">
    <source>
        <dbReference type="Proteomes" id="UP000267469"/>
    </source>
</evidence>
<keyword evidence="2" id="KW-1185">Reference proteome</keyword>
<gene>
    <name evidence="1" type="ORF">ED312_07355</name>
</gene>
<evidence type="ECO:0000313" key="1">
    <source>
        <dbReference type="EMBL" id="RNL89461.1"/>
    </source>
</evidence>
<name>A0A3N0ENU1_SINP1</name>
<proteinExistence type="predicted"/>
<dbReference type="RefSeq" id="WP_123215367.1">
    <property type="nucleotide sequence ID" value="NZ_RJTM01000042.1"/>
</dbReference>
<dbReference type="Proteomes" id="UP000267469">
    <property type="component" value="Unassembled WGS sequence"/>
</dbReference>
<protein>
    <submittedName>
        <fullName evidence="1">Uncharacterized protein</fullName>
    </submittedName>
</protein>
<accession>A0A3N0ENU1</accession>
<dbReference type="OrthoDB" id="707246at2"/>
<dbReference type="AlphaFoldDB" id="A0A3N0ENU1"/>